<dbReference type="Gene3D" id="3.30.160.60">
    <property type="entry name" value="Classic Zinc Finger"/>
    <property type="match status" value="3"/>
</dbReference>
<evidence type="ECO:0000256" key="5">
    <source>
        <dbReference type="ARBA" id="ARBA00022771"/>
    </source>
</evidence>
<feature type="region of interest" description="Disordered" evidence="12">
    <location>
        <begin position="57"/>
        <end position="98"/>
    </location>
</feature>
<dbReference type="PROSITE" id="PS00028">
    <property type="entry name" value="ZINC_FINGER_C2H2_1"/>
    <property type="match status" value="3"/>
</dbReference>
<keyword evidence="7" id="KW-0805">Transcription regulation</keyword>
<evidence type="ECO:0000256" key="6">
    <source>
        <dbReference type="ARBA" id="ARBA00022833"/>
    </source>
</evidence>
<feature type="domain" description="C2H2-type" evidence="13">
    <location>
        <begin position="4"/>
        <end position="32"/>
    </location>
</feature>
<evidence type="ECO:0000259" key="13">
    <source>
        <dbReference type="PROSITE" id="PS50157"/>
    </source>
</evidence>
<dbReference type="GO" id="GO:0005634">
    <property type="term" value="C:nucleus"/>
    <property type="evidence" value="ECO:0007669"/>
    <property type="project" value="UniProtKB-SubCell"/>
</dbReference>
<evidence type="ECO:0000256" key="9">
    <source>
        <dbReference type="ARBA" id="ARBA00023163"/>
    </source>
</evidence>
<dbReference type="GO" id="GO:0003677">
    <property type="term" value="F:DNA binding"/>
    <property type="evidence" value="ECO:0007669"/>
    <property type="project" value="UniProtKB-KW"/>
</dbReference>
<organism evidence="14 15">
    <name type="scientific">Sinocyclocheilus grahami</name>
    <name type="common">Dianchi golden-line fish</name>
    <name type="synonym">Barbus grahami</name>
    <dbReference type="NCBI Taxonomy" id="75366"/>
    <lineage>
        <taxon>Eukaryota</taxon>
        <taxon>Metazoa</taxon>
        <taxon>Chordata</taxon>
        <taxon>Craniata</taxon>
        <taxon>Vertebrata</taxon>
        <taxon>Euteleostomi</taxon>
        <taxon>Actinopterygii</taxon>
        <taxon>Neopterygii</taxon>
        <taxon>Teleostei</taxon>
        <taxon>Ostariophysi</taxon>
        <taxon>Cypriniformes</taxon>
        <taxon>Cyprinidae</taxon>
        <taxon>Cyprininae</taxon>
        <taxon>Sinocyclocheilus</taxon>
    </lineage>
</organism>
<keyword evidence="3" id="KW-0479">Metal-binding</keyword>
<feature type="domain" description="C2H2-type" evidence="13">
    <location>
        <begin position="189"/>
        <end position="224"/>
    </location>
</feature>
<comment type="similarity">
    <text evidence="2">Belongs to the krueppel C2H2-type zinc-finger protein family.</text>
</comment>
<dbReference type="SUPFAM" id="SSF57667">
    <property type="entry name" value="beta-beta-alpha zinc fingers"/>
    <property type="match status" value="2"/>
</dbReference>
<evidence type="ECO:0000256" key="4">
    <source>
        <dbReference type="ARBA" id="ARBA00022737"/>
    </source>
</evidence>
<keyword evidence="9" id="KW-0804">Transcription</keyword>
<dbReference type="OMA" id="PPRYCTE"/>
<dbReference type="InterPro" id="IPR013087">
    <property type="entry name" value="Znf_C2H2_type"/>
</dbReference>
<dbReference type="Ensembl" id="ENSSGRT00000005370.1">
    <property type="protein sequence ID" value="ENSSGRP00000004963.1"/>
    <property type="gene ID" value="ENSSGRG00000003158.1"/>
</dbReference>
<dbReference type="PROSITE" id="PS50157">
    <property type="entry name" value="ZINC_FINGER_C2H2_2"/>
    <property type="match status" value="3"/>
</dbReference>
<evidence type="ECO:0000256" key="3">
    <source>
        <dbReference type="ARBA" id="ARBA00022723"/>
    </source>
</evidence>
<accession>A0A672K7P9</accession>
<dbReference type="Pfam" id="PF16622">
    <property type="entry name" value="zf-C2H2_11"/>
    <property type="match status" value="2"/>
</dbReference>
<keyword evidence="10" id="KW-0539">Nucleus</keyword>
<dbReference type="PANTHER" id="PTHR47222:SF2">
    <property type="entry name" value="ZINC FINGER PROTEIN 687"/>
    <property type="match status" value="1"/>
</dbReference>
<keyword evidence="15" id="KW-1185">Reference proteome</keyword>
<gene>
    <name evidence="14" type="primary">LOC107579980</name>
</gene>
<dbReference type="Pfam" id="PF00096">
    <property type="entry name" value="zf-C2H2"/>
    <property type="match status" value="1"/>
</dbReference>
<keyword evidence="5 11" id="KW-0863">Zinc-finger</keyword>
<reference evidence="14" key="2">
    <citation type="submission" date="2025-09" db="UniProtKB">
        <authorList>
            <consortium name="Ensembl"/>
        </authorList>
    </citation>
    <scope>IDENTIFICATION</scope>
</reference>
<evidence type="ECO:0000313" key="14">
    <source>
        <dbReference type="Ensembl" id="ENSSGRP00000004963.1"/>
    </source>
</evidence>
<evidence type="ECO:0000256" key="2">
    <source>
        <dbReference type="ARBA" id="ARBA00006991"/>
    </source>
</evidence>
<dbReference type="PANTHER" id="PTHR47222">
    <property type="entry name" value="ZINC FINGER PROTEIN 532-RELATED"/>
    <property type="match status" value="1"/>
</dbReference>
<dbReference type="Proteomes" id="UP000472262">
    <property type="component" value="Unassembled WGS sequence"/>
</dbReference>
<proteinExistence type="inferred from homology"/>
<evidence type="ECO:0000256" key="12">
    <source>
        <dbReference type="SAM" id="MobiDB-lite"/>
    </source>
</evidence>
<feature type="domain" description="C2H2-type" evidence="13">
    <location>
        <begin position="128"/>
        <end position="156"/>
    </location>
</feature>
<dbReference type="AlphaFoldDB" id="A0A672K7P9"/>
<dbReference type="SMART" id="SM00355">
    <property type="entry name" value="ZnF_C2H2"/>
    <property type="match status" value="4"/>
</dbReference>
<evidence type="ECO:0000256" key="11">
    <source>
        <dbReference type="PROSITE-ProRule" id="PRU00042"/>
    </source>
</evidence>
<protein>
    <submittedName>
        <fullName evidence="14">Zinc finger protein 687-like</fullName>
    </submittedName>
</protein>
<comment type="subcellular location">
    <subcellularLocation>
        <location evidence="1">Nucleus</location>
    </subcellularLocation>
</comment>
<keyword evidence="8" id="KW-0238">DNA-binding</keyword>
<feature type="compositionally biased region" description="Polar residues" evidence="12">
    <location>
        <begin position="167"/>
        <end position="178"/>
    </location>
</feature>
<evidence type="ECO:0000256" key="10">
    <source>
        <dbReference type="ARBA" id="ARBA00023242"/>
    </source>
</evidence>
<keyword evidence="4" id="KW-0677">Repeat</keyword>
<dbReference type="InterPro" id="IPR045914">
    <property type="entry name" value="Zn532-like"/>
</dbReference>
<evidence type="ECO:0000256" key="8">
    <source>
        <dbReference type="ARBA" id="ARBA00023125"/>
    </source>
</evidence>
<dbReference type="InterPro" id="IPR041697">
    <property type="entry name" value="Znf-C2H2_11"/>
</dbReference>
<keyword evidence="6" id="KW-0862">Zinc</keyword>
<reference evidence="14" key="1">
    <citation type="submission" date="2025-08" db="UniProtKB">
        <authorList>
            <consortium name="Ensembl"/>
        </authorList>
    </citation>
    <scope>IDENTIFICATION</scope>
</reference>
<evidence type="ECO:0000313" key="15">
    <source>
        <dbReference type="Proteomes" id="UP000472262"/>
    </source>
</evidence>
<evidence type="ECO:0000256" key="7">
    <source>
        <dbReference type="ARBA" id="ARBA00023015"/>
    </source>
</evidence>
<dbReference type="InterPro" id="IPR036236">
    <property type="entry name" value="Znf_C2H2_sf"/>
</dbReference>
<name>A0A672K7P9_SINGR</name>
<sequence>MKKFPCRLCERSFSSANSLRRHVRIIHEGVKRVFRCPHCSEGKRTFSSRLILEKKRSLPVGGGTDTDDVAGEDASGPAKRTRVSENRPPEQEEDDGTFRCTPCGFTSQDWEEFQRHIPIHCDAENAPKQCLQCGACFASAGSLSRHKFITHRLRQGQHDNRAGNASPGASPQDGSPSSPKAGEEGEGGVSCRVCGRRFDKTSDLNTHFRTHGMAFITAHRTDKPL</sequence>
<dbReference type="InParanoid" id="A0A672K7P9"/>
<feature type="region of interest" description="Disordered" evidence="12">
    <location>
        <begin position="158"/>
        <end position="189"/>
    </location>
</feature>
<evidence type="ECO:0000256" key="1">
    <source>
        <dbReference type="ARBA" id="ARBA00004123"/>
    </source>
</evidence>
<dbReference type="GO" id="GO:0008270">
    <property type="term" value="F:zinc ion binding"/>
    <property type="evidence" value="ECO:0007669"/>
    <property type="project" value="UniProtKB-KW"/>
</dbReference>